<dbReference type="InterPro" id="IPR050638">
    <property type="entry name" value="AA-Vitamin_Transporters"/>
</dbReference>
<dbReference type="AlphaFoldDB" id="A0A175RC31"/>
<feature type="transmembrane region" description="Helical" evidence="5">
    <location>
        <begin position="39"/>
        <end position="62"/>
    </location>
</feature>
<dbReference type="EMBL" id="LDPZ01000015">
    <property type="protein sequence ID" value="KTQ96452.1"/>
    <property type="molecule type" value="Genomic_DNA"/>
</dbReference>
<accession>A0A175RC31</accession>
<feature type="transmembrane region" description="Helical" evidence="5">
    <location>
        <begin position="275"/>
        <end position="294"/>
    </location>
</feature>
<sequence length="301" mass="31902">MPDTQPRLFVSLLMLLSLATLWGASYSFIKLGVATIPPVTLIAVRTLIAGSLLLIILHLRGLRLPTDRRNTKRFLIQTGLNTVVPFTLVAWGSQTVDAGLVTILNSLTPVFAFLINALITRHEVVTGRKLVGVLLGLLGICLVIGPSALGGLNEALLAQGAIVFAAVAYGAAVTFGRTFRDLDPMMPAAGSLLWGGIVLLPFSLVLDHPWTLAPSQSSILALLALSVFSTALAFVLYFNLLSRIGSIGTTAQAYLRVPIGVGIAMVFLGEVPQPSAWVGLVFVIASVVMMTLPARRPARTA</sequence>
<evidence type="ECO:0000256" key="3">
    <source>
        <dbReference type="ARBA" id="ARBA00022989"/>
    </source>
</evidence>
<dbReference type="Pfam" id="PF00892">
    <property type="entry name" value="EamA"/>
    <property type="match status" value="2"/>
</dbReference>
<feature type="transmembrane region" description="Helical" evidence="5">
    <location>
        <begin position="98"/>
        <end position="118"/>
    </location>
</feature>
<name>A0A175RC31_9HYPH</name>
<evidence type="ECO:0000256" key="2">
    <source>
        <dbReference type="ARBA" id="ARBA00022692"/>
    </source>
</evidence>
<evidence type="ECO:0000256" key="4">
    <source>
        <dbReference type="ARBA" id="ARBA00023136"/>
    </source>
</evidence>
<feature type="transmembrane region" description="Helical" evidence="5">
    <location>
        <begin position="218"/>
        <end position="241"/>
    </location>
</feature>
<evidence type="ECO:0000313" key="8">
    <source>
        <dbReference type="Proteomes" id="UP000078272"/>
    </source>
</evidence>
<dbReference type="PATRIC" id="fig|401562.3.peg.864"/>
<feature type="transmembrane region" description="Helical" evidence="5">
    <location>
        <begin position="74"/>
        <end position="92"/>
    </location>
</feature>
<dbReference type="InterPro" id="IPR037185">
    <property type="entry name" value="EmrE-like"/>
</dbReference>
<dbReference type="STRING" id="401562.NS365_17830"/>
<feature type="transmembrane region" description="Helical" evidence="5">
    <location>
        <begin position="253"/>
        <end position="269"/>
    </location>
</feature>
<proteinExistence type="predicted"/>
<dbReference type="SUPFAM" id="SSF103481">
    <property type="entry name" value="Multidrug resistance efflux transporter EmrE"/>
    <property type="match status" value="2"/>
</dbReference>
<feature type="transmembrane region" description="Helical" evidence="5">
    <location>
        <begin position="130"/>
        <end position="149"/>
    </location>
</feature>
<protein>
    <submittedName>
        <fullName evidence="7">Membrane protein</fullName>
    </submittedName>
</protein>
<dbReference type="PANTHER" id="PTHR32322">
    <property type="entry name" value="INNER MEMBRANE TRANSPORTER"/>
    <property type="match status" value="1"/>
</dbReference>
<feature type="transmembrane region" description="Helical" evidence="5">
    <location>
        <begin position="188"/>
        <end position="206"/>
    </location>
</feature>
<feature type="domain" description="EamA" evidence="6">
    <location>
        <begin position="161"/>
        <end position="291"/>
    </location>
</feature>
<evidence type="ECO:0000313" key="7">
    <source>
        <dbReference type="EMBL" id="KTQ96452.1"/>
    </source>
</evidence>
<dbReference type="Proteomes" id="UP000078272">
    <property type="component" value="Unassembled WGS sequence"/>
</dbReference>
<evidence type="ECO:0000259" key="6">
    <source>
        <dbReference type="Pfam" id="PF00892"/>
    </source>
</evidence>
<evidence type="ECO:0000256" key="5">
    <source>
        <dbReference type="SAM" id="Phobius"/>
    </source>
</evidence>
<dbReference type="OrthoDB" id="9810556at2"/>
<organism evidence="7 8">
    <name type="scientific">Aureimonas ureilytica</name>
    <dbReference type="NCBI Taxonomy" id="401562"/>
    <lineage>
        <taxon>Bacteria</taxon>
        <taxon>Pseudomonadati</taxon>
        <taxon>Pseudomonadota</taxon>
        <taxon>Alphaproteobacteria</taxon>
        <taxon>Hyphomicrobiales</taxon>
        <taxon>Aurantimonadaceae</taxon>
        <taxon>Aureimonas</taxon>
    </lineage>
</organism>
<comment type="caution">
    <text evidence="7">The sequence shown here is derived from an EMBL/GenBank/DDBJ whole genome shotgun (WGS) entry which is preliminary data.</text>
</comment>
<dbReference type="InterPro" id="IPR000620">
    <property type="entry name" value="EamA_dom"/>
</dbReference>
<dbReference type="eggNOG" id="COG0697">
    <property type="taxonomic scope" value="Bacteria"/>
</dbReference>
<keyword evidence="3 5" id="KW-1133">Transmembrane helix</keyword>
<keyword evidence="2 5" id="KW-0812">Transmembrane</keyword>
<gene>
    <name evidence="7" type="ORF">NS226_07690</name>
</gene>
<comment type="subcellular location">
    <subcellularLocation>
        <location evidence="1">Membrane</location>
        <topology evidence="1">Multi-pass membrane protein</topology>
    </subcellularLocation>
</comment>
<feature type="transmembrane region" description="Helical" evidence="5">
    <location>
        <begin position="155"/>
        <end position="176"/>
    </location>
</feature>
<dbReference type="PANTHER" id="PTHR32322:SF9">
    <property type="entry name" value="AMINO-ACID METABOLITE EFFLUX PUMP-RELATED"/>
    <property type="match status" value="1"/>
</dbReference>
<dbReference type="GO" id="GO:0016020">
    <property type="term" value="C:membrane"/>
    <property type="evidence" value="ECO:0007669"/>
    <property type="project" value="UniProtKB-SubCell"/>
</dbReference>
<evidence type="ECO:0000256" key="1">
    <source>
        <dbReference type="ARBA" id="ARBA00004141"/>
    </source>
</evidence>
<keyword evidence="4 5" id="KW-0472">Membrane</keyword>
<feature type="domain" description="EamA" evidence="6">
    <location>
        <begin position="12"/>
        <end position="144"/>
    </location>
</feature>
<dbReference type="RefSeq" id="WP_058634472.1">
    <property type="nucleotide sequence ID" value="NZ_LDPZ01000015.1"/>
</dbReference>
<reference evidence="7 8" key="1">
    <citation type="journal article" date="2016" name="Front. Microbiol.">
        <title>Genomic Resource of Rice Seed Associated Bacteria.</title>
        <authorList>
            <person name="Midha S."/>
            <person name="Bansal K."/>
            <person name="Sharma S."/>
            <person name="Kumar N."/>
            <person name="Patil P.P."/>
            <person name="Chaudhry V."/>
            <person name="Patil P.B."/>
        </authorList>
    </citation>
    <scope>NUCLEOTIDE SEQUENCE [LARGE SCALE GENOMIC DNA]</scope>
    <source>
        <strain evidence="7 8">NS226</strain>
    </source>
</reference>